<evidence type="ECO:0000313" key="1">
    <source>
        <dbReference type="EMBL" id="GAA3388384.1"/>
    </source>
</evidence>
<name>A0ABP6SY44_9ACTN</name>
<dbReference type="Proteomes" id="UP001501676">
    <property type="component" value="Unassembled WGS sequence"/>
</dbReference>
<evidence type="ECO:0000313" key="2">
    <source>
        <dbReference type="Proteomes" id="UP001501676"/>
    </source>
</evidence>
<sequence length="111" mass="12226">MAELSDGDEALREEVEELTELLREDSDFGDLRTLLRAHGMHESDVILAGLIGGEDNRQDGVFIDADLRCIRFEIDSAGRGARWEETDVESLAQYFGAVAIGLAMRRAGDLA</sequence>
<reference evidence="2" key="1">
    <citation type="journal article" date="2019" name="Int. J. Syst. Evol. Microbiol.">
        <title>The Global Catalogue of Microorganisms (GCM) 10K type strain sequencing project: providing services to taxonomists for standard genome sequencing and annotation.</title>
        <authorList>
            <consortium name="The Broad Institute Genomics Platform"/>
            <consortium name="The Broad Institute Genome Sequencing Center for Infectious Disease"/>
            <person name="Wu L."/>
            <person name="Ma J."/>
        </authorList>
    </citation>
    <scope>NUCLEOTIDE SEQUENCE [LARGE SCALE GENOMIC DNA]</scope>
    <source>
        <strain evidence="2">JCM 9458</strain>
    </source>
</reference>
<keyword evidence="2" id="KW-1185">Reference proteome</keyword>
<dbReference type="RefSeq" id="WP_345729122.1">
    <property type="nucleotide sequence ID" value="NZ_BAAAYN010000023.1"/>
</dbReference>
<accession>A0ABP6SY44</accession>
<dbReference type="EMBL" id="BAAAYN010000023">
    <property type="protein sequence ID" value="GAA3388384.1"/>
    <property type="molecule type" value="Genomic_DNA"/>
</dbReference>
<gene>
    <name evidence="1" type="ORF">GCM10020369_34360</name>
</gene>
<protein>
    <submittedName>
        <fullName evidence="1">Uncharacterized protein</fullName>
    </submittedName>
</protein>
<organism evidence="1 2">
    <name type="scientific">Cryptosporangium minutisporangium</name>
    <dbReference type="NCBI Taxonomy" id="113569"/>
    <lineage>
        <taxon>Bacteria</taxon>
        <taxon>Bacillati</taxon>
        <taxon>Actinomycetota</taxon>
        <taxon>Actinomycetes</taxon>
        <taxon>Cryptosporangiales</taxon>
        <taxon>Cryptosporangiaceae</taxon>
        <taxon>Cryptosporangium</taxon>
    </lineage>
</organism>
<proteinExistence type="predicted"/>
<comment type="caution">
    <text evidence="1">The sequence shown here is derived from an EMBL/GenBank/DDBJ whole genome shotgun (WGS) entry which is preliminary data.</text>
</comment>